<gene>
    <name evidence="2" type="ORF">STAS_28201</name>
</gene>
<proteinExistence type="predicted"/>
<protein>
    <submittedName>
        <fullName evidence="2">Uncharacterized protein</fullName>
    </submittedName>
</protein>
<comment type="caution">
    <text evidence="2">The sequence shown here is derived from an EMBL/GenBank/DDBJ whole genome shotgun (WGS) entry which is preliminary data.</text>
</comment>
<name>A0A5A7R3B5_STRAF</name>
<accession>A0A5A7R3B5</accession>
<evidence type="ECO:0000313" key="3">
    <source>
        <dbReference type="Proteomes" id="UP000325081"/>
    </source>
</evidence>
<keyword evidence="3" id="KW-1185">Reference proteome</keyword>
<evidence type="ECO:0000313" key="2">
    <source>
        <dbReference type="EMBL" id="GER50874.1"/>
    </source>
</evidence>
<sequence length="152" mass="15962">MEDAIKNFTPTIMPDASVTNIDCDPNLDPLFHQVHAVAAAAPGVEHRVRHVRHRQLVVGEPSGGGSGAGAGAAEVVEELHREPVGGGERRGRWRGGRGRRRRHCGGGGGGGHVASVGATVGDLEGEGIVLQALDLFFGRAAVQFLPQLWIEV</sequence>
<dbReference type="Proteomes" id="UP000325081">
    <property type="component" value="Unassembled WGS sequence"/>
</dbReference>
<dbReference type="EMBL" id="BKCP01009404">
    <property type="protein sequence ID" value="GER50874.1"/>
    <property type="molecule type" value="Genomic_DNA"/>
</dbReference>
<feature type="compositionally biased region" description="Basic residues" evidence="1">
    <location>
        <begin position="91"/>
        <end position="104"/>
    </location>
</feature>
<reference evidence="3" key="1">
    <citation type="journal article" date="2019" name="Curr. Biol.">
        <title>Genome Sequence of Striga asiatica Provides Insight into the Evolution of Plant Parasitism.</title>
        <authorList>
            <person name="Yoshida S."/>
            <person name="Kim S."/>
            <person name="Wafula E.K."/>
            <person name="Tanskanen J."/>
            <person name="Kim Y.M."/>
            <person name="Honaas L."/>
            <person name="Yang Z."/>
            <person name="Spallek T."/>
            <person name="Conn C.E."/>
            <person name="Ichihashi Y."/>
            <person name="Cheong K."/>
            <person name="Cui S."/>
            <person name="Der J.P."/>
            <person name="Gundlach H."/>
            <person name="Jiao Y."/>
            <person name="Hori C."/>
            <person name="Ishida J.K."/>
            <person name="Kasahara H."/>
            <person name="Kiba T."/>
            <person name="Kim M.S."/>
            <person name="Koo N."/>
            <person name="Laohavisit A."/>
            <person name="Lee Y.H."/>
            <person name="Lumba S."/>
            <person name="McCourt P."/>
            <person name="Mortimer J.C."/>
            <person name="Mutuku J.M."/>
            <person name="Nomura T."/>
            <person name="Sasaki-Sekimoto Y."/>
            <person name="Seto Y."/>
            <person name="Wang Y."/>
            <person name="Wakatake T."/>
            <person name="Sakakibara H."/>
            <person name="Demura T."/>
            <person name="Yamaguchi S."/>
            <person name="Yoneyama K."/>
            <person name="Manabe R.I."/>
            <person name="Nelson D.C."/>
            <person name="Schulman A.H."/>
            <person name="Timko M.P."/>
            <person name="dePamphilis C.W."/>
            <person name="Choi D."/>
            <person name="Shirasu K."/>
        </authorList>
    </citation>
    <scope>NUCLEOTIDE SEQUENCE [LARGE SCALE GENOMIC DNA]</scope>
    <source>
        <strain evidence="3">cv. UVA1</strain>
    </source>
</reference>
<evidence type="ECO:0000256" key="1">
    <source>
        <dbReference type="SAM" id="MobiDB-lite"/>
    </source>
</evidence>
<organism evidence="2 3">
    <name type="scientific">Striga asiatica</name>
    <name type="common">Asiatic witchweed</name>
    <name type="synonym">Buchnera asiatica</name>
    <dbReference type="NCBI Taxonomy" id="4170"/>
    <lineage>
        <taxon>Eukaryota</taxon>
        <taxon>Viridiplantae</taxon>
        <taxon>Streptophyta</taxon>
        <taxon>Embryophyta</taxon>
        <taxon>Tracheophyta</taxon>
        <taxon>Spermatophyta</taxon>
        <taxon>Magnoliopsida</taxon>
        <taxon>eudicotyledons</taxon>
        <taxon>Gunneridae</taxon>
        <taxon>Pentapetalae</taxon>
        <taxon>asterids</taxon>
        <taxon>lamiids</taxon>
        <taxon>Lamiales</taxon>
        <taxon>Orobanchaceae</taxon>
        <taxon>Buchnereae</taxon>
        <taxon>Striga</taxon>
    </lineage>
</organism>
<feature type="region of interest" description="Disordered" evidence="1">
    <location>
        <begin position="83"/>
        <end position="111"/>
    </location>
</feature>
<dbReference type="AlphaFoldDB" id="A0A5A7R3B5"/>